<dbReference type="InterPro" id="IPR000757">
    <property type="entry name" value="Beta-glucanase-like"/>
</dbReference>
<dbReference type="InterPro" id="IPR050546">
    <property type="entry name" value="Glycosyl_Hydrlase_16"/>
</dbReference>
<accession>A0ABR3TS39</accession>
<sequence>MPLSLPRGPLWALPLVLSLFVSETAAQTYTLVDDYTPHNWFEQFDFFTDGDPTNGHVQYVNESWATQHGLVGYGDSVYMGVDHTNTYSETGPGRPSVRLESKKVYNHGLFILDLNHMPVGCGTWPAWWTLGKSSEWPAGGEIDIIEGVNNNLNNTNKIYTSNGCSITGKGQTAIADSFDCSDGCGSANTRTDGYGNGFNKADGGVYAMEWTSQWIRIWFFPRSGVPGSIGKGSPDISEFGTPTANFQGGCDIDQHFKDHTIIFDITFCGDWAGPTFDRYAGCPMTDSNPWTSCNNFVANSPESFKDAYWDINSMRVFQRGSGAVPADHSSVSISDAVDLSSSVGVPLGKSRAVAPSSAIFAEGADPLQTSATPTTSKRQKTGLSSPSPGLSNSGDSIPANAAFGTAPQQPACTPIGGYDGTGLIGYRHGIGAISGGLAMCQDDCAESAKCTAVLYAHYESDFGSPLGYWDCWWGALDVGSVLCGSGGTTSSRNGKRAHLRAHSKRKVLAKKQGTDTSSSPNIGIRKEDFQVFMTRGAGDVLSLSSSDFAFPTEPSTASEVLISSSSSFVFLDSFVSSSSTYSPSSSTSGLAFVPDLMPDGAQSSVVTPTIITVRVLASPSRGDELARAAAAAAGVSFIVVVKTPQEDEDCDDNGDDDEACGRGWEGALAQRAGCIDEYDGACSGG</sequence>
<evidence type="ECO:0000313" key="5">
    <source>
        <dbReference type="Proteomes" id="UP001521184"/>
    </source>
</evidence>
<evidence type="ECO:0000256" key="1">
    <source>
        <dbReference type="SAM" id="MobiDB-lite"/>
    </source>
</evidence>
<gene>
    <name evidence="4" type="ORF">SLS58_004961</name>
</gene>
<feature type="domain" description="GH16" evidence="3">
    <location>
        <begin position="22"/>
        <end position="280"/>
    </location>
</feature>
<dbReference type="EMBL" id="JAKEKT020000028">
    <property type="protein sequence ID" value="KAL1643290.1"/>
    <property type="molecule type" value="Genomic_DNA"/>
</dbReference>
<dbReference type="SUPFAM" id="SSF49899">
    <property type="entry name" value="Concanavalin A-like lectins/glucanases"/>
    <property type="match status" value="1"/>
</dbReference>
<dbReference type="Gene3D" id="2.60.120.200">
    <property type="match status" value="1"/>
</dbReference>
<organism evidence="4 5">
    <name type="scientific">Diplodia intermedia</name>
    <dbReference type="NCBI Taxonomy" id="856260"/>
    <lineage>
        <taxon>Eukaryota</taxon>
        <taxon>Fungi</taxon>
        <taxon>Dikarya</taxon>
        <taxon>Ascomycota</taxon>
        <taxon>Pezizomycotina</taxon>
        <taxon>Dothideomycetes</taxon>
        <taxon>Dothideomycetes incertae sedis</taxon>
        <taxon>Botryosphaeriales</taxon>
        <taxon>Botryosphaeriaceae</taxon>
        <taxon>Diplodia</taxon>
    </lineage>
</organism>
<dbReference type="PANTHER" id="PTHR10963:SF24">
    <property type="entry name" value="GLYCOSIDASE C21B10.07-RELATED"/>
    <property type="match status" value="1"/>
</dbReference>
<evidence type="ECO:0000313" key="4">
    <source>
        <dbReference type="EMBL" id="KAL1643290.1"/>
    </source>
</evidence>
<keyword evidence="5" id="KW-1185">Reference proteome</keyword>
<comment type="caution">
    <text evidence="4">The sequence shown here is derived from an EMBL/GenBank/DDBJ whole genome shotgun (WGS) entry which is preliminary data.</text>
</comment>
<feature type="chain" id="PRO_5046932857" description="GH16 domain-containing protein" evidence="2">
    <location>
        <begin position="27"/>
        <end position="685"/>
    </location>
</feature>
<evidence type="ECO:0000259" key="3">
    <source>
        <dbReference type="PROSITE" id="PS51762"/>
    </source>
</evidence>
<dbReference type="InterPro" id="IPR013320">
    <property type="entry name" value="ConA-like_dom_sf"/>
</dbReference>
<proteinExistence type="predicted"/>
<dbReference type="PROSITE" id="PS51762">
    <property type="entry name" value="GH16_2"/>
    <property type="match status" value="1"/>
</dbReference>
<feature type="signal peptide" evidence="2">
    <location>
        <begin position="1"/>
        <end position="26"/>
    </location>
</feature>
<feature type="region of interest" description="Disordered" evidence="1">
    <location>
        <begin position="364"/>
        <end position="403"/>
    </location>
</feature>
<feature type="compositionally biased region" description="Low complexity" evidence="1">
    <location>
        <begin position="382"/>
        <end position="396"/>
    </location>
</feature>
<dbReference type="Pfam" id="PF26113">
    <property type="entry name" value="GH16_XgeA"/>
    <property type="match status" value="1"/>
</dbReference>
<keyword evidence="2" id="KW-0732">Signal</keyword>
<feature type="compositionally biased region" description="Polar residues" evidence="1">
    <location>
        <begin position="367"/>
        <end position="376"/>
    </location>
</feature>
<evidence type="ECO:0000256" key="2">
    <source>
        <dbReference type="SAM" id="SignalP"/>
    </source>
</evidence>
<protein>
    <recommendedName>
        <fullName evidence="3">GH16 domain-containing protein</fullName>
    </recommendedName>
</protein>
<reference evidence="4 5" key="1">
    <citation type="journal article" date="2023" name="Plant Dis.">
        <title>First Report of Diplodia intermedia Causing Canker and Dieback Diseases on Apple Trees in Canada.</title>
        <authorList>
            <person name="Ellouze W."/>
            <person name="Ilyukhin E."/>
            <person name="Sulman M."/>
            <person name="Ali S."/>
        </authorList>
    </citation>
    <scope>NUCLEOTIDE SEQUENCE [LARGE SCALE GENOMIC DNA]</scope>
    <source>
        <strain evidence="4 5">M45-28</strain>
    </source>
</reference>
<dbReference type="CDD" id="cd02181">
    <property type="entry name" value="GH16_fungal_Lam16A_glucanase"/>
    <property type="match status" value="1"/>
</dbReference>
<name>A0ABR3TS39_9PEZI</name>
<dbReference type="Proteomes" id="UP001521184">
    <property type="component" value="Unassembled WGS sequence"/>
</dbReference>
<dbReference type="PANTHER" id="PTHR10963">
    <property type="entry name" value="GLYCOSYL HYDROLASE-RELATED"/>
    <property type="match status" value="1"/>
</dbReference>